<feature type="chain" id="PRO_5005188933" evidence="1">
    <location>
        <begin position="20"/>
        <end position="186"/>
    </location>
</feature>
<dbReference type="EMBL" id="CDMY01000408">
    <property type="protein sequence ID" value="CEM11073.1"/>
    <property type="molecule type" value="Genomic_DNA"/>
</dbReference>
<accession>A0A0G4FDN2</accession>
<dbReference type="VEuPathDB" id="CryptoDB:Vbra_9023"/>
<keyword evidence="3" id="KW-1185">Reference proteome</keyword>
<keyword evidence="1" id="KW-0732">Signal</keyword>
<gene>
    <name evidence="2" type="ORF">Vbra_9023</name>
</gene>
<reference evidence="2 3" key="1">
    <citation type="submission" date="2014-11" db="EMBL/GenBank/DDBJ databases">
        <authorList>
            <person name="Zhu J."/>
            <person name="Qi W."/>
            <person name="Song R."/>
        </authorList>
    </citation>
    <scope>NUCLEOTIDE SEQUENCE [LARGE SCALE GENOMIC DNA]</scope>
</reference>
<dbReference type="Proteomes" id="UP000041254">
    <property type="component" value="Unassembled WGS sequence"/>
</dbReference>
<evidence type="ECO:0000313" key="3">
    <source>
        <dbReference type="Proteomes" id="UP000041254"/>
    </source>
</evidence>
<sequence length="186" mass="19616">MSRLTVLGCLALAILTVSSAPSGLRGESGQNMLSGTQVVQPADVDCGSFDCEFGTCRKDLSLLSNEERSTYCQSHGPCFPDGREFPLHCFEPCFKEELEALREASQNGTGSEEIFGIEVYDLCAPRPEDVTFPGAGIHYVSSPNAAAGGAVGSAIGGAPSFHSQPRNFGLSKFMCWVTSGFKSGGC</sequence>
<proteinExistence type="predicted"/>
<evidence type="ECO:0000256" key="1">
    <source>
        <dbReference type="SAM" id="SignalP"/>
    </source>
</evidence>
<dbReference type="AlphaFoldDB" id="A0A0G4FDN2"/>
<name>A0A0G4FDN2_VITBC</name>
<evidence type="ECO:0000313" key="2">
    <source>
        <dbReference type="EMBL" id="CEM11073.1"/>
    </source>
</evidence>
<feature type="signal peptide" evidence="1">
    <location>
        <begin position="1"/>
        <end position="19"/>
    </location>
</feature>
<organism evidence="2 3">
    <name type="scientific">Vitrella brassicaformis (strain CCMP3155)</name>
    <dbReference type="NCBI Taxonomy" id="1169540"/>
    <lineage>
        <taxon>Eukaryota</taxon>
        <taxon>Sar</taxon>
        <taxon>Alveolata</taxon>
        <taxon>Colpodellida</taxon>
        <taxon>Vitrellaceae</taxon>
        <taxon>Vitrella</taxon>
    </lineage>
</organism>
<dbReference type="InParanoid" id="A0A0G4FDN2"/>
<protein>
    <submittedName>
        <fullName evidence="2">Uncharacterized protein</fullName>
    </submittedName>
</protein>